<evidence type="ECO:0000313" key="1">
    <source>
        <dbReference type="EMBL" id="TPW78060.1"/>
    </source>
</evidence>
<reference evidence="1 2" key="1">
    <citation type="submission" date="2019-06" db="EMBL/GenBank/DDBJ databases">
        <authorList>
            <person name="Li F."/>
        </authorList>
    </citation>
    <scope>NUCLEOTIDE SEQUENCE [LARGE SCALE GENOMIC DNA]</scope>
    <source>
        <strain evidence="1 2">10F1D-1</strain>
    </source>
</reference>
<dbReference type="EMBL" id="VHQG01000001">
    <property type="protein sequence ID" value="TPW78060.1"/>
    <property type="molecule type" value="Genomic_DNA"/>
</dbReference>
<dbReference type="OrthoDB" id="5117961at2"/>
<comment type="caution">
    <text evidence="1">The sequence shown here is derived from an EMBL/GenBank/DDBJ whole genome shotgun (WGS) entry which is preliminary data.</text>
</comment>
<dbReference type="RefSeq" id="WP_141162585.1">
    <property type="nucleotide sequence ID" value="NZ_VHQG01000001.1"/>
</dbReference>
<protein>
    <submittedName>
        <fullName evidence="1">Uncharacterized protein</fullName>
    </submittedName>
</protein>
<accession>A0A506Y994</accession>
<gene>
    <name evidence="1" type="ORF">FJ657_05385</name>
</gene>
<evidence type="ECO:0000313" key="2">
    <source>
        <dbReference type="Proteomes" id="UP000316252"/>
    </source>
</evidence>
<organism evidence="1 2">
    <name type="scientific">Schumannella soli</name>
    <dbReference type="NCBI Taxonomy" id="2590779"/>
    <lineage>
        <taxon>Bacteria</taxon>
        <taxon>Bacillati</taxon>
        <taxon>Actinomycetota</taxon>
        <taxon>Actinomycetes</taxon>
        <taxon>Micrococcales</taxon>
        <taxon>Microbacteriaceae</taxon>
        <taxon>Schumannella</taxon>
    </lineage>
</organism>
<dbReference type="Proteomes" id="UP000316252">
    <property type="component" value="Unassembled WGS sequence"/>
</dbReference>
<sequence>MNLDTLRNLPQDDQRVFLLGRVAAETTETDAALRFLWAALQERRNVGASLEAPDYFSTTVKECRKFVRDSTTISADDATAIRGALRVASELYTRRNRYVHDLLRESLLSSEWELVRLTGEVDIEPEPELVSFDSTVELVRDFVAVKFRLRGCAMHLLTGTWEGLAFGQLEGRWDGSVDISR</sequence>
<keyword evidence="2" id="KW-1185">Reference proteome</keyword>
<name>A0A506Y994_9MICO</name>
<proteinExistence type="predicted"/>
<dbReference type="AlphaFoldDB" id="A0A506Y994"/>